<reference evidence="1" key="2">
    <citation type="journal article" date="2015" name="Data Brief">
        <title>Shoot transcriptome of the giant reed, Arundo donax.</title>
        <authorList>
            <person name="Barrero R.A."/>
            <person name="Guerrero F.D."/>
            <person name="Moolhuijzen P."/>
            <person name="Goolsby J.A."/>
            <person name="Tidwell J."/>
            <person name="Bellgard S.E."/>
            <person name="Bellgard M.I."/>
        </authorList>
    </citation>
    <scope>NUCLEOTIDE SEQUENCE</scope>
    <source>
        <tissue evidence="1">Shoot tissue taken approximately 20 cm above the soil surface</tissue>
    </source>
</reference>
<accession>A0A0A9GE40</accession>
<evidence type="ECO:0000313" key="1">
    <source>
        <dbReference type="EMBL" id="JAE22762.1"/>
    </source>
</evidence>
<protein>
    <submittedName>
        <fullName evidence="1">Uncharacterized protein</fullName>
    </submittedName>
</protein>
<reference evidence="1" key="1">
    <citation type="submission" date="2014-09" db="EMBL/GenBank/DDBJ databases">
        <authorList>
            <person name="Magalhaes I.L.F."/>
            <person name="Oliveira U."/>
            <person name="Santos F.R."/>
            <person name="Vidigal T.H.D.A."/>
            <person name="Brescovit A.D."/>
            <person name="Santos A.J."/>
        </authorList>
    </citation>
    <scope>NUCLEOTIDE SEQUENCE</scope>
    <source>
        <tissue evidence="1">Shoot tissue taken approximately 20 cm above the soil surface</tissue>
    </source>
</reference>
<dbReference type="EMBL" id="GBRH01175134">
    <property type="protein sequence ID" value="JAE22762.1"/>
    <property type="molecule type" value="Transcribed_RNA"/>
</dbReference>
<sequence>MNPLASDVRGRMSEPGRPVRCSLATCCPPRLGAPLLTARLACGLAARRARGRWALELALRAVPASCSLATWPCSCRWLLLSIGNWGIGGRGSIDR</sequence>
<organism evidence="1">
    <name type="scientific">Arundo donax</name>
    <name type="common">Giant reed</name>
    <name type="synonym">Donax arundinaceus</name>
    <dbReference type="NCBI Taxonomy" id="35708"/>
    <lineage>
        <taxon>Eukaryota</taxon>
        <taxon>Viridiplantae</taxon>
        <taxon>Streptophyta</taxon>
        <taxon>Embryophyta</taxon>
        <taxon>Tracheophyta</taxon>
        <taxon>Spermatophyta</taxon>
        <taxon>Magnoliopsida</taxon>
        <taxon>Liliopsida</taxon>
        <taxon>Poales</taxon>
        <taxon>Poaceae</taxon>
        <taxon>PACMAD clade</taxon>
        <taxon>Arundinoideae</taxon>
        <taxon>Arundineae</taxon>
        <taxon>Arundo</taxon>
    </lineage>
</organism>
<name>A0A0A9GE40_ARUDO</name>
<proteinExistence type="predicted"/>
<dbReference type="AlphaFoldDB" id="A0A0A9GE40"/>